<dbReference type="AlphaFoldDB" id="A0ABD0JI72"/>
<gene>
    <name evidence="8" type="ORF">BaRGS_00034118</name>
    <name evidence="7" type="ORF">BaRGS_00035559</name>
</gene>
<reference evidence="8" key="1">
    <citation type="submission" date="2020-09" db="EMBL/GenBank/DDBJ databases">
        <authorList>
            <person name="Won Y."/>
        </authorList>
    </citation>
    <scope>NUCLEOTIDE SEQUENCE</scope>
    <source>
        <strain evidence="8">Wonlab-2016</strain>
        <tissue evidence="8">Foot muscle</tissue>
    </source>
</reference>
<dbReference type="Proteomes" id="UP001519460">
    <property type="component" value="Unassembled WGS sequence"/>
</dbReference>
<comment type="subcellular location">
    <subcellularLocation>
        <location evidence="1">Cytoplasm</location>
        <location evidence="1">Cytoskeleton</location>
    </subcellularLocation>
</comment>
<comment type="caution">
    <text evidence="8">The sequence shown here is derived from an EMBL/GenBank/DDBJ whole genome shotgun (WGS) entry which is preliminary data.</text>
</comment>
<reference evidence="8" key="3">
    <citation type="submission" date="2023-01" db="EMBL/GenBank/DDBJ databases">
        <authorList>
            <person name="Patra A."/>
        </authorList>
    </citation>
    <scope>NUCLEOTIDE SEQUENCE</scope>
    <source>
        <strain evidence="8">Wonlab-2016</strain>
        <tissue evidence="8">Foot muscle</tissue>
    </source>
</reference>
<comment type="similarity">
    <text evidence="2">Belongs to the dynactin subunits 5/6 family. Dynactin subunit 6 subfamily.</text>
</comment>
<organism evidence="8 9">
    <name type="scientific">Batillaria attramentaria</name>
    <dbReference type="NCBI Taxonomy" id="370345"/>
    <lineage>
        <taxon>Eukaryota</taxon>
        <taxon>Metazoa</taxon>
        <taxon>Spiralia</taxon>
        <taxon>Lophotrochozoa</taxon>
        <taxon>Mollusca</taxon>
        <taxon>Gastropoda</taxon>
        <taxon>Caenogastropoda</taxon>
        <taxon>Sorbeoconcha</taxon>
        <taxon>Cerithioidea</taxon>
        <taxon>Batillariidae</taxon>
        <taxon>Batillaria</taxon>
    </lineage>
</organism>
<accession>A0ABD0JI72</accession>
<reference evidence="8 9" key="2">
    <citation type="journal article" date="2023" name="Sci. Data">
        <title>Genome assembly of the Korean intertidal mud-creeper Batillaria attramentaria.</title>
        <authorList>
            <person name="Patra A.K."/>
            <person name="Ho P.T."/>
            <person name="Jun S."/>
            <person name="Lee S.J."/>
            <person name="Kim Y."/>
            <person name="Won Y.J."/>
        </authorList>
    </citation>
    <scope>NUCLEOTIDE SEQUENCE [LARGE SCALE GENOMIC DNA]</scope>
    <source>
        <strain evidence="8">Wonlab-2016</strain>
    </source>
</reference>
<dbReference type="GO" id="GO:0005856">
    <property type="term" value="C:cytoskeleton"/>
    <property type="evidence" value="ECO:0007669"/>
    <property type="project" value="UniProtKB-SubCell"/>
</dbReference>
<sequence>MAAPNKSSVKIAPGAVVCDECELIGDITIGARTVIHPKARIIAEAGPVVIGEFNIIEELVHITNKFPDGAEEKRNSQVMLIGSNNVFEVGAQIDAVRIGDHNVIESKAYVGPRVELTSGCIIGAACHVTTGEKLPENTVIYGSKCHRRIQRERPPAQNLQIDFLTKILPNYHYLKKVTKAPSPQK</sequence>
<comment type="function">
    <text evidence="6">Part of the dynactin complex that activates the molecular motor dynein for ultra-processive transport along microtubules.</text>
</comment>
<evidence type="ECO:0000256" key="3">
    <source>
        <dbReference type="ARBA" id="ARBA00016573"/>
    </source>
</evidence>
<dbReference type="EMBL" id="JACVVK020000430">
    <property type="protein sequence ID" value="KAK7474639.1"/>
    <property type="molecule type" value="Genomic_DNA"/>
</dbReference>
<evidence type="ECO:0000313" key="9">
    <source>
        <dbReference type="Proteomes" id="UP001519460"/>
    </source>
</evidence>
<keyword evidence="5" id="KW-0206">Cytoskeleton</keyword>
<evidence type="ECO:0000256" key="5">
    <source>
        <dbReference type="ARBA" id="ARBA00023212"/>
    </source>
</evidence>
<dbReference type="PANTHER" id="PTHR13072:SF0">
    <property type="entry name" value="DYNACTIN SUBUNIT 6"/>
    <property type="match status" value="1"/>
</dbReference>
<evidence type="ECO:0000256" key="2">
    <source>
        <dbReference type="ARBA" id="ARBA00007719"/>
    </source>
</evidence>
<evidence type="ECO:0000313" key="7">
    <source>
        <dbReference type="EMBL" id="KAK7471820.1"/>
    </source>
</evidence>
<dbReference type="EMBL" id="JACVVK020000477">
    <property type="protein sequence ID" value="KAK7471820.1"/>
    <property type="molecule type" value="Genomic_DNA"/>
</dbReference>
<evidence type="ECO:0000256" key="4">
    <source>
        <dbReference type="ARBA" id="ARBA00022490"/>
    </source>
</evidence>
<protein>
    <recommendedName>
        <fullName evidence="3">Dynactin subunit 6</fullName>
    </recommendedName>
</protein>
<dbReference type="Gene3D" id="2.160.10.10">
    <property type="entry name" value="Hexapeptide repeat proteins"/>
    <property type="match status" value="1"/>
</dbReference>
<dbReference type="PANTHER" id="PTHR13072">
    <property type="entry name" value="DYNACTIN 6"/>
    <property type="match status" value="1"/>
</dbReference>
<evidence type="ECO:0000313" key="8">
    <source>
        <dbReference type="EMBL" id="KAK7474639.1"/>
    </source>
</evidence>
<keyword evidence="9" id="KW-1185">Reference proteome</keyword>
<dbReference type="InterPro" id="IPR027777">
    <property type="entry name" value="DCTN6"/>
</dbReference>
<evidence type="ECO:0000256" key="6">
    <source>
        <dbReference type="ARBA" id="ARBA00034687"/>
    </source>
</evidence>
<evidence type="ECO:0000256" key="1">
    <source>
        <dbReference type="ARBA" id="ARBA00004245"/>
    </source>
</evidence>
<name>A0ABD0JI72_9CAEN</name>
<dbReference type="SUPFAM" id="SSF51161">
    <property type="entry name" value="Trimeric LpxA-like enzymes"/>
    <property type="match status" value="1"/>
</dbReference>
<dbReference type="InterPro" id="IPR011004">
    <property type="entry name" value="Trimer_LpxA-like_sf"/>
</dbReference>
<dbReference type="CDD" id="cd04646">
    <property type="entry name" value="LbH_Dynactin_6"/>
    <property type="match status" value="1"/>
</dbReference>
<keyword evidence="4" id="KW-0963">Cytoplasm</keyword>
<proteinExistence type="inferred from homology"/>